<comment type="caution">
    <text evidence="8">The sequence shown here is derived from an EMBL/GenBank/DDBJ whole genome shotgun (WGS) entry which is preliminary data.</text>
</comment>
<feature type="transmembrane region" description="Helical" evidence="6">
    <location>
        <begin position="514"/>
        <end position="535"/>
    </location>
</feature>
<organism evidence="8 9">
    <name type="scientific">Microtus ochrogaster</name>
    <name type="common">Prairie vole</name>
    <dbReference type="NCBI Taxonomy" id="79684"/>
    <lineage>
        <taxon>Eukaryota</taxon>
        <taxon>Metazoa</taxon>
        <taxon>Chordata</taxon>
        <taxon>Craniata</taxon>
        <taxon>Vertebrata</taxon>
        <taxon>Euteleostomi</taxon>
        <taxon>Mammalia</taxon>
        <taxon>Eutheria</taxon>
        <taxon>Euarchontoglires</taxon>
        <taxon>Glires</taxon>
        <taxon>Rodentia</taxon>
        <taxon>Myomorpha</taxon>
        <taxon>Muroidea</taxon>
        <taxon>Cricetidae</taxon>
        <taxon>Arvicolinae</taxon>
        <taxon>Microtus</taxon>
    </lineage>
</organism>
<dbReference type="EMBL" id="JAATJU010023200">
    <property type="protein sequence ID" value="KAH0508496.1"/>
    <property type="molecule type" value="Genomic_DNA"/>
</dbReference>
<dbReference type="AlphaFoldDB" id="A0A8J6G8Q9"/>
<evidence type="ECO:0000256" key="5">
    <source>
        <dbReference type="SAM" id="MobiDB-lite"/>
    </source>
</evidence>
<evidence type="ECO:0000313" key="8">
    <source>
        <dbReference type="EMBL" id="KAH0508496.1"/>
    </source>
</evidence>
<dbReference type="SUPFAM" id="SSF103473">
    <property type="entry name" value="MFS general substrate transporter"/>
    <property type="match status" value="1"/>
</dbReference>
<feature type="transmembrane region" description="Helical" evidence="6">
    <location>
        <begin position="405"/>
        <end position="425"/>
    </location>
</feature>
<keyword evidence="2 6" id="KW-0812">Transmembrane</keyword>
<reference evidence="8" key="1">
    <citation type="submission" date="2020-03" db="EMBL/GenBank/DDBJ databases">
        <title>Studies in the Genomics of Life Span.</title>
        <authorList>
            <person name="Glass D."/>
        </authorList>
    </citation>
    <scope>NUCLEOTIDE SEQUENCE</scope>
    <source>
        <strain evidence="8">LTLLF</strain>
        <tissue evidence="8">Muscle</tissue>
    </source>
</reference>
<evidence type="ECO:0000259" key="7">
    <source>
        <dbReference type="PROSITE" id="PS50850"/>
    </source>
</evidence>
<dbReference type="Pfam" id="PF00083">
    <property type="entry name" value="Sugar_tr"/>
    <property type="match status" value="1"/>
</dbReference>
<feature type="transmembrane region" description="Helical" evidence="6">
    <location>
        <begin position="168"/>
        <end position="192"/>
    </location>
</feature>
<feature type="transmembrane region" description="Helical" evidence="6">
    <location>
        <begin position="376"/>
        <end position="393"/>
    </location>
</feature>
<feature type="transmembrane region" description="Helical" evidence="6">
    <location>
        <begin position="432"/>
        <end position="450"/>
    </location>
</feature>
<dbReference type="InterPro" id="IPR036259">
    <property type="entry name" value="MFS_trans_sf"/>
</dbReference>
<feature type="region of interest" description="Disordered" evidence="5">
    <location>
        <begin position="551"/>
        <end position="583"/>
    </location>
</feature>
<evidence type="ECO:0000313" key="9">
    <source>
        <dbReference type="Proteomes" id="UP000710432"/>
    </source>
</evidence>
<feature type="domain" description="Major facilitator superfamily (MFS) profile" evidence="7">
    <location>
        <begin position="129"/>
        <end position="542"/>
    </location>
</feature>
<accession>A0A8J6G8Q9</accession>
<sequence length="602" mass="67919">MVFYSFSHALFAQRLQRSRQQPMAWLVLLASGHRFQIILYMICAYQNISCGMHYLASVFMSSIPEHACRPPGKILRAVFHNLSAWSLEDVLALRSPDQKDHITVELQDGQIWELTRCSRTWRENKSHVNHESSGYGLDSPCSDGYVYDQSKWRNSVVENLNLVCERKWYAYMIQPLFIFGMLLGSIIFGYLSDRFGRRTVLWCTSIAVFFFGTASIFILDYFSFMAVRFLLTMAASGYFGVAFVYVMEFIGKKSRTWASMHLNTFFAIGVMLVALVSSLVNAWWLYQIILCTATAPFILCCWMLPETPLWLISEGRYKEAQGVINAMAVWNKSRPCDLAELLSLDMSSSCDESCPGFRKLSLADLFRDWDVAKRTLVVWLVWFTANFGYYIFFMEAIWKKEDQHLYLFVVGALEIPVYFFICISLDRLGRRYTVVSFLLLASFISVVFVATPSSHKTLKTTAVLAVKTATGSALAFLFIYTAELYPTIVRCLAVGSSSMVSRVASFIIPFTNQVWIVLPQVLFGILAILSGLLSLKLPETLNKPLVSTWEKTEQKAPGNKDGSGEAPPTAEKGGPGEALPTAKNIEMKNTEVINLGDSDGAQ</sequence>
<keyword evidence="3 6" id="KW-1133">Transmembrane helix</keyword>
<feature type="transmembrane region" description="Helical" evidence="6">
    <location>
        <begin position="225"/>
        <end position="246"/>
    </location>
</feature>
<feature type="transmembrane region" description="Helical" evidence="6">
    <location>
        <begin position="258"/>
        <end position="277"/>
    </location>
</feature>
<name>A0A8J6G8Q9_MICOH</name>
<keyword evidence="4 6" id="KW-0472">Membrane</keyword>
<feature type="transmembrane region" description="Helical" evidence="6">
    <location>
        <begin position="199"/>
        <end position="219"/>
    </location>
</feature>
<proteinExistence type="predicted"/>
<evidence type="ECO:0000256" key="6">
    <source>
        <dbReference type="SAM" id="Phobius"/>
    </source>
</evidence>
<dbReference type="Proteomes" id="UP000710432">
    <property type="component" value="Unassembled WGS sequence"/>
</dbReference>
<gene>
    <name evidence="8" type="ORF">LTLLF_162385</name>
</gene>
<dbReference type="PROSITE" id="PS50850">
    <property type="entry name" value="MFS"/>
    <property type="match status" value="1"/>
</dbReference>
<dbReference type="GO" id="GO:0016020">
    <property type="term" value="C:membrane"/>
    <property type="evidence" value="ECO:0007669"/>
    <property type="project" value="UniProtKB-SubCell"/>
</dbReference>
<protein>
    <submittedName>
        <fullName evidence="8">Solute carrier family 22 member 16</fullName>
    </submittedName>
</protein>
<comment type="subcellular location">
    <subcellularLocation>
        <location evidence="1">Membrane</location>
        <topology evidence="1">Multi-pass membrane protein</topology>
    </subcellularLocation>
</comment>
<evidence type="ECO:0000256" key="2">
    <source>
        <dbReference type="ARBA" id="ARBA00022692"/>
    </source>
</evidence>
<evidence type="ECO:0000256" key="1">
    <source>
        <dbReference type="ARBA" id="ARBA00004141"/>
    </source>
</evidence>
<dbReference type="Gene3D" id="1.20.1250.20">
    <property type="entry name" value="MFS general substrate transporter like domains"/>
    <property type="match status" value="1"/>
</dbReference>
<dbReference type="InterPro" id="IPR020846">
    <property type="entry name" value="MFS_dom"/>
</dbReference>
<feature type="transmembrane region" description="Helical" evidence="6">
    <location>
        <begin position="283"/>
        <end position="304"/>
    </location>
</feature>
<dbReference type="InterPro" id="IPR005828">
    <property type="entry name" value="MFS_sugar_transport-like"/>
</dbReference>
<evidence type="ECO:0000256" key="4">
    <source>
        <dbReference type="ARBA" id="ARBA00023136"/>
    </source>
</evidence>
<dbReference type="GO" id="GO:0022857">
    <property type="term" value="F:transmembrane transporter activity"/>
    <property type="evidence" value="ECO:0007669"/>
    <property type="project" value="InterPro"/>
</dbReference>
<evidence type="ECO:0000256" key="3">
    <source>
        <dbReference type="ARBA" id="ARBA00022989"/>
    </source>
</evidence>
<dbReference type="PANTHER" id="PTHR24064">
    <property type="entry name" value="SOLUTE CARRIER FAMILY 22 MEMBER"/>
    <property type="match status" value="1"/>
</dbReference>